<keyword evidence="6" id="KW-0735">Signal-anchor</keyword>
<evidence type="ECO:0000313" key="12">
    <source>
        <dbReference type="Proteomes" id="UP000694546"/>
    </source>
</evidence>
<dbReference type="InterPro" id="IPR002659">
    <property type="entry name" value="Glyco_trans_31"/>
</dbReference>
<proteinExistence type="inferred from homology"/>
<keyword evidence="7" id="KW-1133">Transmembrane helix</keyword>
<evidence type="ECO:0000256" key="5">
    <source>
        <dbReference type="ARBA" id="ARBA00022692"/>
    </source>
</evidence>
<protein>
    <recommendedName>
        <fullName evidence="10">Hexosyltransferase</fullName>
        <ecNumber evidence="10">2.4.1.-</ecNumber>
    </recommendedName>
</protein>
<dbReference type="GO" id="GO:0016758">
    <property type="term" value="F:hexosyltransferase activity"/>
    <property type="evidence" value="ECO:0007669"/>
    <property type="project" value="InterPro"/>
</dbReference>
<keyword evidence="3 10" id="KW-0328">Glycosyltransferase</keyword>
<dbReference type="AlphaFoldDB" id="A0A8C5AXU7"/>
<evidence type="ECO:0000256" key="6">
    <source>
        <dbReference type="ARBA" id="ARBA00022968"/>
    </source>
</evidence>
<keyword evidence="5" id="KW-0812">Transmembrane</keyword>
<evidence type="ECO:0000256" key="2">
    <source>
        <dbReference type="ARBA" id="ARBA00008661"/>
    </source>
</evidence>
<dbReference type="EC" id="2.4.1.-" evidence="10"/>
<evidence type="ECO:0000313" key="11">
    <source>
        <dbReference type="Ensembl" id="ENSGMOP00000037893.1"/>
    </source>
</evidence>
<comment type="subcellular location">
    <subcellularLocation>
        <location evidence="1 10">Golgi apparatus membrane</location>
        <topology evidence="1 10">Single-pass type II membrane protein</topology>
    </subcellularLocation>
</comment>
<organism evidence="11 12">
    <name type="scientific">Gadus morhua</name>
    <name type="common">Atlantic cod</name>
    <dbReference type="NCBI Taxonomy" id="8049"/>
    <lineage>
        <taxon>Eukaryota</taxon>
        <taxon>Metazoa</taxon>
        <taxon>Chordata</taxon>
        <taxon>Craniata</taxon>
        <taxon>Vertebrata</taxon>
        <taxon>Euteleostomi</taxon>
        <taxon>Actinopterygii</taxon>
        <taxon>Neopterygii</taxon>
        <taxon>Teleostei</taxon>
        <taxon>Neoteleostei</taxon>
        <taxon>Acanthomorphata</taxon>
        <taxon>Zeiogadaria</taxon>
        <taxon>Gadariae</taxon>
        <taxon>Gadiformes</taxon>
        <taxon>Gadoidei</taxon>
        <taxon>Gadidae</taxon>
        <taxon>Gadus</taxon>
    </lineage>
</organism>
<reference evidence="11" key="1">
    <citation type="submission" date="2025-08" db="UniProtKB">
        <authorList>
            <consortium name="Ensembl"/>
        </authorList>
    </citation>
    <scope>IDENTIFICATION</scope>
</reference>
<dbReference type="Gene3D" id="3.90.550.50">
    <property type="match status" value="1"/>
</dbReference>
<comment type="similarity">
    <text evidence="2 10">Belongs to the glycosyltransferase 31 family.</text>
</comment>
<dbReference type="GeneTree" id="ENSGT00940000162230"/>
<evidence type="ECO:0000256" key="7">
    <source>
        <dbReference type="ARBA" id="ARBA00022989"/>
    </source>
</evidence>
<evidence type="ECO:0000256" key="8">
    <source>
        <dbReference type="ARBA" id="ARBA00023034"/>
    </source>
</evidence>
<evidence type="ECO:0000256" key="3">
    <source>
        <dbReference type="ARBA" id="ARBA00022676"/>
    </source>
</evidence>
<dbReference type="PANTHER" id="PTHR11214">
    <property type="entry name" value="BETA-1,3-N-ACETYLGLUCOSAMINYLTRANSFERASE"/>
    <property type="match status" value="1"/>
</dbReference>
<evidence type="ECO:0000256" key="1">
    <source>
        <dbReference type="ARBA" id="ARBA00004323"/>
    </source>
</evidence>
<dbReference type="Ensembl" id="ENSGMOT00000035033.1">
    <property type="protein sequence ID" value="ENSGMOP00000037893.1"/>
    <property type="gene ID" value="ENSGMOG00000025145.1"/>
</dbReference>
<evidence type="ECO:0000256" key="9">
    <source>
        <dbReference type="ARBA" id="ARBA00023136"/>
    </source>
</evidence>
<keyword evidence="12" id="KW-1185">Reference proteome</keyword>
<dbReference type="PANTHER" id="PTHR11214:SF29">
    <property type="entry name" value="BETA-1,3-GALACTOSYLTRANSFERASE 9"/>
    <property type="match status" value="1"/>
</dbReference>
<dbReference type="GO" id="GO:0000139">
    <property type="term" value="C:Golgi membrane"/>
    <property type="evidence" value="ECO:0007669"/>
    <property type="project" value="UniProtKB-SubCell"/>
</dbReference>
<reference evidence="11" key="2">
    <citation type="submission" date="2025-09" db="UniProtKB">
        <authorList>
            <consortium name="Ensembl"/>
        </authorList>
    </citation>
    <scope>IDENTIFICATION</scope>
</reference>
<dbReference type="Pfam" id="PF01762">
    <property type="entry name" value="Galactosyl_T"/>
    <property type="match status" value="1"/>
</dbReference>
<sequence length="373" mass="40978">MQLILISNNQLWCFLLFNVLLFHALLFGADLVEEYLLQPTPGVYTDALVLDVRERARKLDMDPARDNVSQAYPIPNPRACLNADLFLLALVLSSPANSSQRDAVRRSWANQTRVQGFPLRTLFFVGSTQTAAAQEAVVRESERHGDLVQGNAVADSSPHGPKEETVLVLRWVVAFCPGARFVLLTRDSVFVNLLALGGYLLGLHRHPEDLYLGRVIQMEAPNRDPARPGYLPASLYPDRYLPDYCAGAAYVLSQDVVRKAYVASESIRAPVPADVYVGLCARKAGVVPSHSARFSGDKHIRYNPCCYRYQFSSAGMDGEELAAVWADLGPADAGCSLMKTYYGLVACKVLTYLDKLSFFSSQGNTDPGPVAGQ</sequence>
<evidence type="ECO:0000256" key="4">
    <source>
        <dbReference type="ARBA" id="ARBA00022679"/>
    </source>
</evidence>
<keyword evidence="8 10" id="KW-0333">Golgi apparatus</keyword>
<dbReference type="OMA" id="VFKEVPM"/>
<dbReference type="GO" id="GO:0006493">
    <property type="term" value="P:protein O-linked glycosylation"/>
    <property type="evidence" value="ECO:0007669"/>
    <property type="project" value="TreeGrafter"/>
</dbReference>
<name>A0A8C5AXU7_GADMO</name>
<accession>A0A8C5AXU7</accession>
<keyword evidence="4" id="KW-0808">Transferase</keyword>
<evidence type="ECO:0000256" key="10">
    <source>
        <dbReference type="RuleBase" id="RU363063"/>
    </source>
</evidence>
<keyword evidence="9" id="KW-0472">Membrane</keyword>
<dbReference type="Proteomes" id="UP000694546">
    <property type="component" value="Chromosome 19"/>
</dbReference>
<dbReference type="GO" id="GO:0006629">
    <property type="term" value="P:lipid metabolic process"/>
    <property type="evidence" value="ECO:0007669"/>
    <property type="project" value="UniProtKB-KW"/>
</dbReference>